<dbReference type="PANTHER" id="PTHR33508:SF2">
    <property type="entry name" value="UPF0056 INNER MEMBRANE PROTEIN MARC"/>
    <property type="match status" value="1"/>
</dbReference>
<evidence type="ECO:0000256" key="2">
    <source>
        <dbReference type="ARBA" id="ARBA00009784"/>
    </source>
</evidence>
<evidence type="ECO:0000256" key="6">
    <source>
        <dbReference type="ARBA" id="ARBA00022989"/>
    </source>
</evidence>
<sequence>MRDIATSGLVADFLFGFGALFAIINPYGLAFIFLDKTRGLSEDERASLALRVAGYAFVVLLVSLFLGSQILNFFGVTIPALRIAGGLVVAATGWSMLHAPSGPAGPHEVSSPDHATMKRMAFFPLTIPLTTGPGTIATAIAIGISRTSSLDAMFQSSIVSLLVAFAVTAAIYHAYRKSSAMARLFGEEGTSVVTKLSAFLLVCIGVQIILTGVSEVARSILDSAPRAIQSVETRGPQHQSANATPMLVR</sequence>
<feature type="transmembrane region" description="Helical" evidence="8">
    <location>
        <begin position="13"/>
        <end position="34"/>
    </location>
</feature>
<accession>A0A9X9XLD6</accession>
<comment type="subcellular location">
    <subcellularLocation>
        <location evidence="1">Cell inner membrane</location>
        <topology evidence="1">Multi-pass membrane protein</topology>
    </subcellularLocation>
    <subcellularLocation>
        <location evidence="8">Cell membrane</location>
        <topology evidence="8">Multi-pass membrane protein</topology>
    </subcellularLocation>
</comment>
<keyword evidence="5 8" id="KW-0812">Transmembrane</keyword>
<keyword evidence="4" id="KW-0997">Cell inner membrane</keyword>
<dbReference type="NCBIfam" id="TIGR00427">
    <property type="entry name" value="NAAT family transporter"/>
    <property type="match status" value="1"/>
</dbReference>
<dbReference type="EMBL" id="CP086136">
    <property type="protein sequence ID" value="UEM08480.1"/>
    <property type="molecule type" value="Genomic_DNA"/>
</dbReference>
<gene>
    <name evidence="9" type="ORF">J4G43_027215</name>
</gene>
<evidence type="ECO:0000256" key="3">
    <source>
        <dbReference type="ARBA" id="ARBA00022475"/>
    </source>
</evidence>
<keyword evidence="3" id="KW-1003">Cell membrane</keyword>
<comment type="similarity">
    <text evidence="2 8">Belongs to the UPF0056 (MarC) family.</text>
</comment>
<keyword evidence="7 8" id="KW-0472">Membrane</keyword>
<reference evidence="9 10" key="1">
    <citation type="journal article" date="2022" name="Int. J. Syst. Evol. Microbiol.">
        <title>Strains of Bradyrhizobium barranii sp. nov. associated with legumes native to Canada are symbionts of soybeans and belong to different subspecies (subsp. barranii subsp. nov. and subsp. apii subsp. nov.) and symbiovars (sv. glycinearum and sv. septentrionale).</title>
        <authorList>
            <person name="Bromfield E.S.P."/>
            <person name="Cloutier S."/>
            <person name="Wasai-Hara S."/>
            <person name="Minamisawa K."/>
        </authorList>
    </citation>
    <scope>NUCLEOTIDE SEQUENCE [LARGE SCALE GENOMIC DNA]</scope>
    <source>
        <strain evidence="9 10">144S4</strain>
    </source>
</reference>
<dbReference type="GO" id="GO:0005886">
    <property type="term" value="C:plasma membrane"/>
    <property type="evidence" value="ECO:0007669"/>
    <property type="project" value="UniProtKB-SubCell"/>
</dbReference>
<keyword evidence="6 8" id="KW-1133">Transmembrane helix</keyword>
<comment type="caution">
    <text evidence="8">Lacks conserved residue(s) required for the propagation of feature annotation.</text>
</comment>
<evidence type="ECO:0000313" key="9">
    <source>
        <dbReference type="EMBL" id="UEM08480.1"/>
    </source>
</evidence>
<evidence type="ECO:0000256" key="8">
    <source>
        <dbReference type="RuleBase" id="RU362048"/>
    </source>
</evidence>
<name>A0A9X9XLD6_9BRAD</name>
<evidence type="ECO:0000256" key="4">
    <source>
        <dbReference type="ARBA" id="ARBA00022519"/>
    </source>
</evidence>
<feature type="transmembrane region" description="Helical" evidence="8">
    <location>
        <begin position="196"/>
        <end position="213"/>
    </location>
</feature>
<feature type="transmembrane region" description="Helical" evidence="8">
    <location>
        <begin position="120"/>
        <end position="144"/>
    </location>
</feature>
<dbReference type="Pfam" id="PF01914">
    <property type="entry name" value="MarC"/>
    <property type="match status" value="1"/>
</dbReference>
<dbReference type="Proteomes" id="UP000664702">
    <property type="component" value="Chromosome"/>
</dbReference>
<dbReference type="AlphaFoldDB" id="A0A9X9XLD6"/>
<evidence type="ECO:0000256" key="7">
    <source>
        <dbReference type="ARBA" id="ARBA00023136"/>
    </source>
</evidence>
<evidence type="ECO:0000313" key="10">
    <source>
        <dbReference type="Proteomes" id="UP000664702"/>
    </source>
</evidence>
<evidence type="ECO:0000256" key="5">
    <source>
        <dbReference type="ARBA" id="ARBA00022692"/>
    </source>
</evidence>
<evidence type="ECO:0000256" key="1">
    <source>
        <dbReference type="ARBA" id="ARBA00004429"/>
    </source>
</evidence>
<dbReference type="InterPro" id="IPR002771">
    <property type="entry name" value="Multi_antbiot-R_MarC"/>
</dbReference>
<dbReference type="PANTHER" id="PTHR33508">
    <property type="entry name" value="UPF0056 MEMBRANE PROTEIN YHCE"/>
    <property type="match status" value="1"/>
</dbReference>
<feature type="transmembrane region" description="Helical" evidence="8">
    <location>
        <begin position="55"/>
        <end position="74"/>
    </location>
</feature>
<dbReference type="KEGG" id="bban:J4G43_027215"/>
<feature type="transmembrane region" description="Helical" evidence="8">
    <location>
        <begin position="156"/>
        <end position="175"/>
    </location>
</feature>
<protein>
    <recommendedName>
        <fullName evidence="8">UPF0056 membrane protein</fullName>
    </recommendedName>
</protein>
<dbReference type="RefSeq" id="WP_225005156.1">
    <property type="nucleotide sequence ID" value="NZ_CP086136.1"/>
</dbReference>
<organism evidence="9 10">
    <name type="scientific">Bradyrhizobium barranii subsp. barranii</name>
    <dbReference type="NCBI Taxonomy" id="2823807"/>
    <lineage>
        <taxon>Bacteria</taxon>
        <taxon>Pseudomonadati</taxon>
        <taxon>Pseudomonadota</taxon>
        <taxon>Alphaproteobacteria</taxon>
        <taxon>Hyphomicrobiales</taxon>
        <taxon>Nitrobacteraceae</taxon>
        <taxon>Bradyrhizobium</taxon>
        <taxon>Bradyrhizobium barranii</taxon>
    </lineage>
</organism>
<proteinExistence type="inferred from homology"/>